<gene>
    <name evidence="1" type="ORF">E2C01_059984</name>
</gene>
<sequence>MEQNTEVLEKVNDIKRLKTTEATLIYLEKPIINIQQQSEVSLPSKLPLLSPSQVASSLALTAPHTDCVRHE</sequence>
<comment type="caution">
    <text evidence="1">The sequence shown here is derived from an EMBL/GenBank/DDBJ whole genome shotgun (WGS) entry which is preliminary data.</text>
</comment>
<evidence type="ECO:0000313" key="1">
    <source>
        <dbReference type="EMBL" id="MPC65848.1"/>
    </source>
</evidence>
<protein>
    <submittedName>
        <fullName evidence="1">Uncharacterized protein</fullName>
    </submittedName>
</protein>
<evidence type="ECO:0000313" key="2">
    <source>
        <dbReference type="Proteomes" id="UP000324222"/>
    </source>
</evidence>
<accession>A0A5B7HA51</accession>
<reference evidence="1 2" key="1">
    <citation type="submission" date="2019-05" db="EMBL/GenBank/DDBJ databases">
        <title>Another draft genome of Portunus trituberculatus and its Hox gene families provides insights of decapod evolution.</title>
        <authorList>
            <person name="Jeong J.-H."/>
            <person name="Song I."/>
            <person name="Kim S."/>
            <person name="Choi T."/>
            <person name="Kim D."/>
            <person name="Ryu S."/>
            <person name="Kim W."/>
        </authorList>
    </citation>
    <scope>NUCLEOTIDE SEQUENCE [LARGE SCALE GENOMIC DNA]</scope>
    <source>
        <tissue evidence="1">Muscle</tissue>
    </source>
</reference>
<organism evidence="1 2">
    <name type="scientific">Portunus trituberculatus</name>
    <name type="common">Swimming crab</name>
    <name type="synonym">Neptunus trituberculatus</name>
    <dbReference type="NCBI Taxonomy" id="210409"/>
    <lineage>
        <taxon>Eukaryota</taxon>
        <taxon>Metazoa</taxon>
        <taxon>Ecdysozoa</taxon>
        <taxon>Arthropoda</taxon>
        <taxon>Crustacea</taxon>
        <taxon>Multicrustacea</taxon>
        <taxon>Malacostraca</taxon>
        <taxon>Eumalacostraca</taxon>
        <taxon>Eucarida</taxon>
        <taxon>Decapoda</taxon>
        <taxon>Pleocyemata</taxon>
        <taxon>Brachyura</taxon>
        <taxon>Eubrachyura</taxon>
        <taxon>Portunoidea</taxon>
        <taxon>Portunidae</taxon>
        <taxon>Portuninae</taxon>
        <taxon>Portunus</taxon>
    </lineage>
</organism>
<dbReference type="Proteomes" id="UP000324222">
    <property type="component" value="Unassembled WGS sequence"/>
</dbReference>
<dbReference type="AlphaFoldDB" id="A0A5B7HA51"/>
<keyword evidence="2" id="KW-1185">Reference proteome</keyword>
<proteinExistence type="predicted"/>
<dbReference type="EMBL" id="VSRR010023916">
    <property type="protein sequence ID" value="MPC65848.1"/>
    <property type="molecule type" value="Genomic_DNA"/>
</dbReference>
<name>A0A5B7HA51_PORTR</name>